<dbReference type="InterPro" id="IPR003593">
    <property type="entry name" value="AAA+_ATPase"/>
</dbReference>
<evidence type="ECO:0000256" key="3">
    <source>
        <dbReference type="ARBA" id="ARBA00022741"/>
    </source>
</evidence>
<evidence type="ECO:0000313" key="6">
    <source>
        <dbReference type="EMBL" id="AKU96823.1"/>
    </source>
</evidence>
<dbReference type="InterPro" id="IPR003439">
    <property type="entry name" value="ABC_transporter-like_ATP-bd"/>
</dbReference>
<name>A0A0K1PTG2_9BACT</name>
<dbReference type="Pfam" id="PF00005">
    <property type="entry name" value="ABC_tran"/>
    <property type="match status" value="1"/>
</dbReference>
<keyword evidence="2" id="KW-0813">Transport</keyword>
<keyword evidence="7" id="KW-1185">Reference proteome</keyword>
<keyword evidence="3" id="KW-0547">Nucleotide-binding</keyword>
<dbReference type="PANTHER" id="PTHR24220">
    <property type="entry name" value="IMPORT ATP-BINDING PROTEIN"/>
    <property type="match status" value="1"/>
</dbReference>
<dbReference type="RefSeq" id="WP_169927570.1">
    <property type="nucleotide sequence ID" value="NZ_CP012333.1"/>
</dbReference>
<reference evidence="6 7" key="1">
    <citation type="submission" date="2015-08" db="EMBL/GenBank/DDBJ databases">
        <authorList>
            <person name="Babu N.S."/>
            <person name="Beckwith C.J."/>
            <person name="Beseler K.G."/>
            <person name="Brison A."/>
            <person name="Carone J.V."/>
            <person name="Caskin T.P."/>
            <person name="Diamond M."/>
            <person name="Durham M.E."/>
            <person name="Foxe J.M."/>
            <person name="Go M."/>
            <person name="Henderson B.A."/>
            <person name="Jones I.B."/>
            <person name="McGettigan J.A."/>
            <person name="Micheletti S.J."/>
            <person name="Nasrallah M.E."/>
            <person name="Ortiz D."/>
            <person name="Piller C.R."/>
            <person name="Privatt S.R."/>
            <person name="Schneider S.L."/>
            <person name="Sharp S."/>
            <person name="Smith T.C."/>
            <person name="Stanton J.D."/>
            <person name="Ullery H.E."/>
            <person name="Wilson R.J."/>
            <person name="Serrano M.G."/>
            <person name="Buck G."/>
            <person name="Lee V."/>
            <person name="Wang Y."/>
            <person name="Carvalho R."/>
            <person name="Voegtly L."/>
            <person name="Shi R."/>
            <person name="Duckworth R."/>
            <person name="Johnson A."/>
            <person name="Loviza R."/>
            <person name="Walstead R."/>
            <person name="Shah Z."/>
            <person name="Kiflezghi M."/>
            <person name="Wade K."/>
            <person name="Ball S.L."/>
            <person name="Bradley K.W."/>
            <person name="Asai D.J."/>
            <person name="Bowman C.A."/>
            <person name="Russell D.A."/>
            <person name="Pope W.H."/>
            <person name="Jacobs-Sera D."/>
            <person name="Hendrix R.W."/>
            <person name="Hatfull G.F."/>
        </authorList>
    </citation>
    <scope>NUCLEOTIDE SEQUENCE [LARGE SCALE GENOMIC DNA]</scope>
    <source>
        <strain evidence="6 7">DSM 27648</strain>
    </source>
</reference>
<dbReference type="GO" id="GO:0022857">
    <property type="term" value="F:transmembrane transporter activity"/>
    <property type="evidence" value="ECO:0007669"/>
    <property type="project" value="TreeGrafter"/>
</dbReference>
<dbReference type="Gene3D" id="3.40.50.300">
    <property type="entry name" value="P-loop containing nucleotide triphosphate hydrolases"/>
    <property type="match status" value="1"/>
</dbReference>
<dbReference type="InterPro" id="IPR017871">
    <property type="entry name" value="ABC_transporter-like_CS"/>
</dbReference>
<dbReference type="InterPro" id="IPR027417">
    <property type="entry name" value="P-loop_NTPase"/>
</dbReference>
<evidence type="ECO:0000256" key="2">
    <source>
        <dbReference type="ARBA" id="ARBA00022448"/>
    </source>
</evidence>
<dbReference type="STRING" id="1391654.AKJ09_03487"/>
<dbReference type="KEGG" id="llu:AKJ09_03487"/>
<accession>A0A0K1PTG2</accession>
<keyword evidence="4 6" id="KW-0067">ATP-binding</keyword>
<dbReference type="InterPro" id="IPR015854">
    <property type="entry name" value="ABC_transpr_LolD-like"/>
</dbReference>
<dbReference type="PROSITE" id="PS00211">
    <property type="entry name" value="ABC_TRANSPORTER_1"/>
    <property type="match status" value="1"/>
</dbReference>
<dbReference type="InterPro" id="IPR017911">
    <property type="entry name" value="MacB-like_ATP-bd"/>
</dbReference>
<dbReference type="SUPFAM" id="SSF52540">
    <property type="entry name" value="P-loop containing nucleoside triphosphate hydrolases"/>
    <property type="match status" value="1"/>
</dbReference>
<dbReference type="GO" id="GO:0016887">
    <property type="term" value="F:ATP hydrolysis activity"/>
    <property type="evidence" value="ECO:0007669"/>
    <property type="project" value="InterPro"/>
</dbReference>
<evidence type="ECO:0000256" key="4">
    <source>
        <dbReference type="ARBA" id="ARBA00022840"/>
    </source>
</evidence>
<dbReference type="CDD" id="cd03255">
    <property type="entry name" value="ABC_MJ0796_LolCDE_FtsE"/>
    <property type="match status" value="1"/>
</dbReference>
<sequence>MSSLAAAAPSVKALSVTDVVKRIWDGHEKRTILDGVSFDLARGELVIVRGPSGSGKTTLLAIVGAMLSPTSGEVHIDGEATSRLREGHRAEIRRRKVGFVFQDLQLVDGLTARDNVLLPCVPDGVRKADEVRADALLERFGLTSVAHGRARSLSGGERQRVALARALINDPALLVLDEPTAHLDDERATTIAAELSAVARDGRAVLVATHDARVTNSKGVTRVLDLAGGRVKPQS</sequence>
<evidence type="ECO:0000256" key="1">
    <source>
        <dbReference type="ARBA" id="ARBA00005417"/>
    </source>
</evidence>
<evidence type="ECO:0000259" key="5">
    <source>
        <dbReference type="PROSITE" id="PS50893"/>
    </source>
</evidence>
<dbReference type="SMART" id="SM00382">
    <property type="entry name" value="AAA"/>
    <property type="match status" value="1"/>
</dbReference>
<proteinExistence type="inferred from homology"/>
<dbReference type="GO" id="GO:0051301">
    <property type="term" value="P:cell division"/>
    <property type="evidence" value="ECO:0007669"/>
    <property type="project" value="UniProtKB-KW"/>
</dbReference>
<comment type="similarity">
    <text evidence="1">Belongs to the ABC transporter superfamily.</text>
</comment>
<dbReference type="EMBL" id="CP012333">
    <property type="protein sequence ID" value="AKU96823.1"/>
    <property type="molecule type" value="Genomic_DNA"/>
</dbReference>
<keyword evidence="6" id="KW-0131">Cell cycle</keyword>
<feature type="domain" description="ABC transporter" evidence="5">
    <location>
        <begin position="14"/>
        <end position="235"/>
    </location>
</feature>
<evidence type="ECO:0000313" key="7">
    <source>
        <dbReference type="Proteomes" id="UP000064967"/>
    </source>
</evidence>
<dbReference type="GO" id="GO:0005524">
    <property type="term" value="F:ATP binding"/>
    <property type="evidence" value="ECO:0007669"/>
    <property type="project" value="UniProtKB-KW"/>
</dbReference>
<dbReference type="PANTHER" id="PTHR24220:SF689">
    <property type="entry name" value="LIPOPROTEIN-RELEASING SYSTEM ATP-BINDING PROTEIN LOLD"/>
    <property type="match status" value="1"/>
</dbReference>
<dbReference type="PATRIC" id="fig|1391654.3.peg.3530"/>
<organism evidence="6 7">
    <name type="scientific">Labilithrix luteola</name>
    <dbReference type="NCBI Taxonomy" id="1391654"/>
    <lineage>
        <taxon>Bacteria</taxon>
        <taxon>Pseudomonadati</taxon>
        <taxon>Myxococcota</taxon>
        <taxon>Polyangia</taxon>
        <taxon>Polyangiales</taxon>
        <taxon>Labilitrichaceae</taxon>
        <taxon>Labilithrix</taxon>
    </lineage>
</organism>
<keyword evidence="6" id="KW-0132">Cell division</keyword>
<dbReference type="PROSITE" id="PS50893">
    <property type="entry name" value="ABC_TRANSPORTER_2"/>
    <property type="match status" value="1"/>
</dbReference>
<protein>
    <submittedName>
        <fullName evidence="6">Cell division transporter, ATP-binding protein FtsE</fullName>
    </submittedName>
</protein>
<dbReference type="GO" id="GO:0005886">
    <property type="term" value="C:plasma membrane"/>
    <property type="evidence" value="ECO:0007669"/>
    <property type="project" value="TreeGrafter"/>
</dbReference>
<dbReference type="Proteomes" id="UP000064967">
    <property type="component" value="Chromosome"/>
</dbReference>
<gene>
    <name evidence="6" type="ORF">AKJ09_03487</name>
</gene>
<dbReference type="AlphaFoldDB" id="A0A0K1PTG2"/>